<dbReference type="InterPro" id="IPR022516">
    <property type="entry name" value="CHP03798_Ocin"/>
</dbReference>
<accession>A5CZM2</accession>
<organism evidence="2 3">
    <name type="scientific">Pelotomaculum thermopropionicum (strain DSM 13744 / JCM 10971 / SI)</name>
    <dbReference type="NCBI Taxonomy" id="370438"/>
    <lineage>
        <taxon>Bacteria</taxon>
        <taxon>Bacillati</taxon>
        <taxon>Bacillota</taxon>
        <taxon>Clostridia</taxon>
        <taxon>Eubacteriales</taxon>
        <taxon>Desulfotomaculaceae</taxon>
        <taxon>Pelotomaculum</taxon>
    </lineage>
</organism>
<reference evidence="3" key="1">
    <citation type="journal article" date="2008" name="Genome Res.">
        <title>The genome of Pelotomaculum thermopropionicum reveals niche-associated evolution in anaerobic microbiota.</title>
        <authorList>
            <person name="Kosaka T."/>
            <person name="Kato S."/>
            <person name="Shimoyama T."/>
            <person name="Ishii S."/>
            <person name="Abe T."/>
            <person name="Watanabe K."/>
        </authorList>
    </citation>
    <scope>NUCLEOTIDE SEQUENCE [LARGE SCALE GENOMIC DNA]</scope>
    <source>
        <strain evidence="3">DSM 13744 / JCM 10971 / SI</strain>
    </source>
</reference>
<evidence type="ECO:0000313" key="3">
    <source>
        <dbReference type="Proteomes" id="UP000006556"/>
    </source>
</evidence>
<dbReference type="EMBL" id="AP009389">
    <property type="protein sequence ID" value="BAF60548.1"/>
    <property type="molecule type" value="Genomic_DNA"/>
</dbReference>
<name>A5CZM2_PELTS</name>
<dbReference type="AlphaFoldDB" id="A5CZM2"/>
<dbReference type="Pfam" id="PF07862">
    <property type="entry name" value="Nif11"/>
    <property type="match status" value="1"/>
</dbReference>
<evidence type="ECO:0000313" key="2">
    <source>
        <dbReference type="EMBL" id="BAF60548.1"/>
    </source>
</evidence>
<proteinExistence type="predicted"/>
<dbReference type="STRING" id="370438.PTH_2367"/>
<dbReference type="HOGENOM" id="CLU_158613_3_1_9"/>
<protein>
    <recommendedName>
        <fullName evidence="1">Nif11 domain-containing protein</fullName>
    </recommendedName>
</protein>
<gene>
    <name evidence="2" type="ordered locus">PTH_2367</name>
</gene>
<dbReference type="KEGG" id="pth:PTH_2367"/>
<sequence>MSIEKAREFIKRVKNEPDLLRQAACFQTREERRRWARGLGYDFTGEELEQATAELTDEELELVSGGSCCGYTCETDSRTCSWDRP</sequence>
<dbReference type="NCBIfam" id="TIGR03798">
    <property type="entry name" value="leader_Nif11"/>
    <property type="match status" value="1"/>
</dbReference>
<evidence type="ECO:0000259" key="1">
    <source>
        <dbReference type="Pfam" id="PF07862"/>
    </source>
</evidence>
<keyword evidence="3" id="KW-1185">Reference proteome</keyword>
<dbReference type="eggNOG" id="ENOG5033EBP">
    <property type="taxonomic scope" value="Bacteria"/>
</dbReference>
<feature type="domain" description="Nif11" evidence="1">
    <location>
        <begin position="1"/>
        <end position="48"/>
    </location>
</feature>
<dbReference type="InterPro" id="IPR012903">
    <property type="entry name" value="Nif11"/>
</dbReference>
<dbReference type="Proteomes" id="UP000006556">
    <property type="component" value="Chromosome"/>
</dbReference>